<proteinExistence type="predicted"/>
<keyword evidence="3" id="KW-1185">Reference proteome</keyword>
<evidence type="ECO:0000256" key="1">
    <source>
        <dbReference type="SAM" id="MobiDB-lite"/>
    </source>
</evidence>
<dbReference type="STRING" id="100225.SAMN05421595_2700"/>
<dbReference type="Proteomes" id="UP000008495">
    <property type="component" value="Unassembled WGS sequence"/>
</dbReference>
<comment type="caution">
    <text evidence="2">The sequence shown here is derived from an EMBL/GenBank/DDBJ whole genome shotgun (WGS) entry which is preliminary data.</text>
</comment>
<evidence type="ECO:0000313" key="2">
    <source>
        <dbReference type="EMBL" id="GAB78433.1"/>
    </source>
</evidence>
<name>K6V881_9MICO</name>
<feature type="compositionally biased region" description="Pro residues" evidence="1">
    <location>
        <begin position="1"/>
        <end position="12"/>
    </location>
</feature>
<sequence length="165" mass="18491">MRIPPSSHPQPNPREHAAATPPRPTLVPVTEPPPQEAVRRTHRVERGSQVEQRTDRFSVLNDFRYLTDSDKTMLSEVTGERIEPGFTDRAGPASAFALQLALDRRTGQLAPHQEVTSVYLRNAAESLDRANEGRRGFTNPYSGQIFDQAISWLDAHGRARADIRL</sequence>
<gene>
    <name evidence="2" type="ORF">AUCHE_09_00390</name>
</gene>
<accession>K6V881</accession>
<dbReference type="AlphaFoldDB" id="K6V881"/>
<feature type="compositionally biased region" description="Pro residues" evidence="1">
    <location>
        <begin position="21"/>
        <end position="35"/>
    </location>
</feature>
<dbReference type="RefSeq" id="WP_006503188.1">
    <property type="nucleotide sequence ID" value="NZ_BAGZ01000009.1"/>
</dbReference>
<dbReference type="eggNOG" id="ENOG502ZK3R">
    <property type="taxonomic scope" value="Bacteria"/>
</dbReference>
<dbReference type="EMBL" id="BAGZ01000009">
    <property type="protein sequence ID" value="GAB78433.1"/>
    <property type="molecule type" value="Genomic_DNA"/>
</dbReference>
<feature type="region of interest" description="Disordered" evidence="1">
    <location>
        <begin position="1"/>
        <end position="51"/>
    </location>
</feature>
<evidence type="ECO:0000313" key="3">
    <source>
        <dbReference type="Proteomes" id="UP000008495"/>
    </source>
</evidence>
<reference evidence="2 3" key="1">
    <citation type="submission" date="2012-08" db="EMBL/GenBank/DDBJ databases">
        <title>Whole genome shotgun sequence of Austwickia chelonae NBRC 105200.</title>
        <authorList>
            <person name="Yoshida I."/>
            <person name="Hosoyama A."/>
            <person name="Tsuchikane K."/>
            <person name="Katsumata H."/>
            <person name="Ando Y."/>
            <person name="Ohji S."/>
            <person name="Hamada M."/>
            <person name="Tamura T."/>
            <person name="Yamazoe A."/>
            <person name="Yamazaki S."/>
            <person name="Fujita N."/>
        </authorList>
    </citation>
    <scope>NUCLEOTIDE SEQUENCE [LARGE SCALE GENOMIC DNA]</scope>
    <source>
        <strain evidence="2 3">NBRC 105200</strain>
    </source>
</reference>
<organism evidence="2 3">
    <name type="scientific">Austwickia chelonae NBRC 105200</name>
    <dbReference type="NCBI Taxonomy" id="1184607"/>
    <lineage>
        <taxon>Bacteria</taxon>
        <taxon>Bacillati</taxon>
        <taxon>Actinomycetota</taxon>
        <taxon>Actinomycetes</taxon>
        <taxon>Micrococcales</taxon>
        <taxon>Dermatophilaceae</taxon>
        <taxon>Austwickia</taxon>
    </lineage>
</organism>
<protein>
    <submittedName>
        <fullName evidence="2">Uncharacterized protein</fullName>
    </submittedName>
</protein>